<comment type="caution">
    <text evidence="4">The sequence shown here is derived from an EMBL/GenBank/DDBJ whole genome shotgun (WGS) entry which is preliminary data.</text>
</comment>
<keyword evidence="1" id="KW-0862">Zinc</keyword>
<evidence type="ECO:0000313" key="4">
    <source>
        <dbReference type="EMBL" id="KAJ7733629.1"/>
    </source>
</evidence>
<dbReference type="EMBL" id="JARKIB010000137">
    <property type="protein sequence ID" value="KAJ7733629.1"/>
    <property type="molecule type" value="Genomic_DNA"/>
</dbReference>
<accession>A0AAD7MVB8</accession>
<keyword evidence="5" id="KW-1185">Reference proteome</keyword>
<proteinExistence type="predicted"/>
<evidence type="ECO:0000256" key="2">
    <source>
        <dbReference type="SAM" id="MobiDB-lite"/>
    </source>
</evidence>
<reference evidence="4" key="1">
    <citation type="submission" date="2023-03" db="EMBL/GenBank/DDBJ databases">
        <title>Massive genome expansion in bonnet fungi (Mycena s.s.) driven by repeated elements and novel gene families across ecological guilds.</title>
        <authorList>
            <consortium name="Lawrence Berkeley National Laboratory"/>
            <person name="Harder C.B."/>
            <person name="Miyauchi S."/>
            <person name="Viragh M."/>
            <person name="Kuo A."/>
            <person name="Thoen E."/>
            <person name="Andreopoulos B."/>
            <person name="Lu D."/>
            <person name="Skrede I."/>
            <person name="Drula E."/>
            <person name="Henrissat B."/>
            <person name="Morin E."/>
            <person name="Kohler A."/>
            <person name="Barry K."/>
            <person name="LaButti K."/>
            <person name="Morin E."/>
            <person name="Salamov A."/>
            <person name="Lipzen A."/>
            <person name="Mereny Z."/>
            <person name="Hegedus B."/>
            <person name="Baldrian P."/>
            <person name="Stursova M."/>
            <person name="Weitz H."/>
            <person name="Taylor A."/>
            <person name="Grigoriev I.V."/>
            <person name="Nagy L.G."/>
            <person name="Martin F."/>
            <person name="Kauserud H."/>
        </authorList>
    </citation>
    <scope>NUCLEOTIDE SEQUENCE</scope>
    <source>
        <strain evidence="4">CBHHK182m</strain>
    </source>
</reference>
<protein>
    <recommendedName>
        <fullName evidence="3">C2H2-type domain-containing protein</fullName>
    </recommendedName>
</protein>
<dbReference type="PROSITE" id="PS00028">
    <property type="entry name" value="ZINC_FINGER_C2H2_1"/>
    <property type="match status" value="1"/>
</dbReference>
<dbReference type="InterPro" id="IPR013087">
    <property type="entry name" value="Znf_C2H2_type"/>
</dbReference>
<name>A0AAD7MVB8_9AGAR</name>
<dbReference type="Pfam" id="PF18759">
    <property type="entry name" value="Plavaka"/>
    <property type="match status" value="2"/>
</dbReference>
<dbReference type="Proteomes" id="UP001215598">
    <property type="component" value="Unassembled WGS sequence"/>
</dbReference>
<sequence length="907" mass="101786">MPPPPQFTARSIPCPFKGCNRLFKNESGLTQHKNSSHRPFAPPPVARATSPGSESGRSMQGGGDVEHPHSPPPPSVRPTEYHPQLNGRPCDKTGKFLPKGAPPPPPDHPAPDDFAPYADRSDFDLADLLYRRVQMSAAHIDELMENWASRPNAANPPFANHADLYATIDATEIGHVPWESFNVSYNGERTPGDETPWKSEEFTIHFRDPRKILQLQLANPDFKFEMDFAPKRDIIVQDPATHGSTFVPVILGSDKTTVSVGTGQNEYYPLYMSNGLVYNNVRRAHRNAVTLIGFLAIPKTDRENQDSTEFRTFRRNLFHGSLRHILQSLLPGMTTPEVVKFADGHYRKAIYGLGPYIADYPEQVLLACIVQGWCARCDASNKNLDGEGGRRSQELNDALFDALDHKALWDQYGIIPDVIPFTYGFPRADIHSLLSPDLLHQIIKGTFKDHLVTWVGEYLEIIHGKKGAARIMADIDRRIAAVPPFPGLRRFPQGRGFKQWTGDDSKALMKVYLPAIEGYVPPQMVRTFSAFLEFCYLVRRNILNEESLQEVDAALARFHRERVIFEQEGVVLSGFSLPRQHSMVHYRYLTQQFGAPNGLCSSITESKHIKAVKEPWRRSSKFNALGQMLTVNDRIDKLAASRVDFVERGMIPGPTGRPPPSDQEQGDDDGGPSERRDILGEVVLARRHIPNYPRRPAELGKLLDAPDLPNMVRRFLYCQNHDTDIPANDIPIDDCPHFVGKIKVFPSALATFYAPSDQSGIGGMYRERIRAVRSWRGGPPRRDCVFVEHDTTQAGFRGLHAARVIAFLSVAAGGSTYPCALVTWFSPIGDAPCPDVGMWMVEPDLDREGKRETSLIHLDAILRAAHLVPIYGDHPVPRHFKHTRSLDLFAAFYINKYADHHSHEIAF</sequence>
<gene>
    <name evidence="4" type="ORF">B0H16DRAFT_1768276</name>
</gene>
<dbReference type="PROSITE" id="PS50157">
    <property type="entry name" value="ZINC_FINGER_C2H2_2"/>
    <property type="match status" value="1"/>
</dbReference>
<feature type="region of interest" description="Disordered" evidence="2">
    <location>
        <begin position="1"/>
        <end position="112"/>
    </location>
</feature>
<evidence type="ECO:0000256" key="1">
    <source>
        <dbReference type="PROSITE-ProRule" id="PRU00042"/>
    </source>
</evidence>
<evidence type="ECO:0000313" key="5">
    <source>
        <dbReference type="Proteomes" id="UP001215598"/>
    </source>
</evidence>
<keyword evidence="1" id="KW-0863">Zinc-finger</keyword>
<dbReference type="GO" id="GO:0008270">
    <property type="term" value="F:zinc ion binding"/>
    <property type="evidence" value="ECO:0007669"/>
    <property type="project" value="UniProtKB-KW"/>
</dbReference>
<evidence type="ECO:0000259" key="3">
    <source>
        <dbReference type="PROSITE" id="PS50157"/>
    </source>
</evidence>
<feature type="region of interest" description="Disordered" evidence="2">
    <location>
        <begin position="648"/>
        <end position="675"/>
    </location>
</feature>
<feature type="domain" description="C2H2-type" evidence="3">
    <location>
        <begin position="12"/>
        <end position="42"/>
    </location>
</feature>
<dbReference type="AlphaFoldDB" id="A0AAD7MVB8"/>
<keyword evidence="1" id="KW-0479">Metal-binding</keyword>
<dbReference type="InterPro" id="IPR041078">
    <property type="entry name" value="Plavaka"/>
</dbReference>
<organism evidence="4 5">
    <name type="scientific">Mycena metata</name>
    <dbReference type="NCBI Taxonomy" id="1033252"/>
    <lineage>
        <taxon>Eukaryota</taxon>
        <taxon>Fungi</taxon>
        <taxon>Dikarya</taxon>
        <taxon>Basidiomycota</taxon>
        <taxon>Agaricomycotina</taxon>
        <taxon>Agaricomycetes</taxon>
        <taxon>Agaricomycetidae</taxon>
        <taxon>Agaricales</taxon>
        <taxon>Marasmiineae</taxon>
        <taxon>Mycenaceae</taxon>
        <taxon>Mycena</taxon>
    </lineage>
</organism>